<dbReference type="Proteomes" id="UP000193411">
    <property type="component" value="Unassembled WGS sequence"/>
</dbReference>
<organism evidence="2 3">
    <name type="scientific">Catenaria anguillulae PL171</name>
    <dbReference type="NCBI Taxonomy" id="765915"/>
    <lineage>
        <taxon>Eukaryota</taxon>
        <taxon>Fungi</taxon>
        <taxon>Fungi incertae sedis</taxon>
        <taxon>Blastocladiomycota</taxon>
        <taxon>Blastocladiomycetes</taxon>
        <taxon>Blastocladiales</taxon>
        <taxon>Catenariaceae</taxon>
        <taxon>Catenaria</taxon>
    </lineage>
</organism>
<dbReference type="EMBL" id="MCFL01000022">
    <property type="protein sequence ID" value="ORZ35539.1"/>
    <property type="molecule type" value="Genomic_DNA"/>
</dbReference>
<sequence length="66" mass="7542">MMLLLLLQECRFGLVSQLLIRLQIVLEGMNCVVEFDPLRMLVRVANRCGTIYARVLDKMVANAFAE</sequence>
<protein>
    <submittedName>
        <fullName evidence="2">Uncharacterized protein</fullName>
    </submittedName>
</protein>
<dbReference type="AlphaFoldDB" id="A0A1Y2HLU5"/>
<comment type="caution">
    <text evidence="2">The sequence shown here is derived from an EMBL/GenBank/DDBJ whole genome shotgun (WGS) entry which is preliminary data.</text>
</comment>
<feature type="non-terminal residue" evidence="2">
    <location>
        <position position="66"/>
    </location>
</feature>
<keyword evidence="1" id="KW-0732">Signal</keyword>
<keyword evidence="3" id="KW-1185">Reference proteome</keyword>
<reference evidence="2 3" key="1">
    <citation type="submission" date="2016-07" db="EMBL/GenBank/DDBJ databases">
        <title>Pervasive Adenine N6-methylation of Active Genes in Fungi.</title>
        <authorList>
            <consortium name="DOE Joint Genome Institute"/>
            <person name="Mondo S.J."/>
            <person name="Dannebaum R.O."/>
            <person name="Kuo R.C."/>
            <person name="Labutti K."/>
            <person name="Haridas S."/>
            <person name="Kuo A."/>
            <person name="Salamov A."/>
            <person name="Ahrendt S.R."/>
            <person name="Lipzen A."/>
            <person name="Sullivan W."/>
            <person name="Andreopoulos W.B."/>
            <person name="Clum A."/>
            <person name="Lindquist E."/>
            <person name="Daum C."/>
            <person name="Ramamoorthy G.K."/>
            <person name="Gryganskyi A."/>
            <person name="Culley D."/>
            <person name="Magnuson J.K."/>
            <person name="James T.Y."/>
            <person name="O'Malley M.A."/>
            <person name="Stajich J.E."/>
            <person name="Spatafora J.W."/>
            <person name="Visel A."/>
            <person name="Grigoriev I.V."/>
        </authorList>
    </citation>
    <scope>NUCLEOTIDE SEQUENCE [LARGE SCALE GENOMIC DNA]</scope>
    <source>
        <strain evidence="2 3">PL171</strain>
    </source>
</reference>
<evidence type="ECO:0000313" key="2">
    <source>
        <dbReference type="EMBL" id="ORZ35539.1"/>
    </source>
</evidence>
<accession>A0A1Y2HLU5</accession>
<evidence type="ECO:0000256" key="1">
    <source>
        <dbReference type="SAM" id="SignalP"/>
    </source>
</evidence>
<name>A0A1Y2HLU5_9FUNG</name>
<proteinExistence type="predicted"/>
<feature type="chain" id="PRO_5012802055" evidence="1">
    <location>
        <begin position="18"/>
        <end position="66"/>
    </location>
</feature>
<feature type="signal peptide" evidence="1">
    <location>
        <begin position="1"/>
        <end position="17"/>
    </location>
</feature>
<gene>
    <name evidence="2" type="ORF">BCR44DRAFT_1434438</name>
</gene>
<evidence type="ECO:0000313" key="3">
    <source>
        <dbReference type="Proteomes" id="UP000193411"/>
    </source>
</evidence>